<keyword evidence="2" id="KW-0732">Signal</keyword>
<gene>
    <name evidence="3" type="ORF">H2200_010587</name>
</gene>
<evidence type="ECO:0000313" key="3">
    <source>
        <dbReference type="EMBL" id="KAJ9605197.1"/>
    </source>
</evidence>
<feature type="region of interest" description="Disordered" evidence="1">
    <location>
        <begin position="154"/>
        <end position="203"/>
    </location>
</feature>
<dbReference type="EMBL" id="JAPDRK010000017">
    <property type="protein sequence ID" value="KAJ9605197.1"/>
    <property type="molecule type" value="Genomic_DNA"/>
</dbReference>
<name>A0AA39CEH2_9EURO</name>
<dbReference type="AlphaFoldDB" id="A0AA39CEH2"/>
<evidence type="ECO:0000256" key="2">
    <source>
        <dbReference type="SAM" id="SignalP"/>
    </source>
</evidence>
<feature type="signal peptide" evidence="2">
    <location>
        <begin position="1"/>
        <end position="18"/>
    </location>
</feature>
<evidence type="ECO:0000256" key="1">
    <source>
        <dbReference type="SAM" id="MobiDB-lite"/>
    </source>
</evidence>
<feature type="chain" id="PRO_5041457402" evidence="2">
    <location>
        <begin position="19"/>
        <end position="238"/>
    </location>
</feature>
<comment type="caution">
    <text evidence="3">The sequence shown here is derived from an EMBL/GenBank/DDBJ whole genome shotgun (WGS) entry which is preliminary data.</text>
</comment>
<accession>A0AA39CEH2</accession>
<sequence>MDLYRLFVLLLLACSCKAGPVVVLIGGEAMVDALAAGTSAAASAVASWVGLGASSVFYGDFVIVDGALYYGTRAAGIGMLAEGAAGAVAGAAAGGAELMKITDSKLKSSILASISAASRASVASYSRALASFSIPSAGAANPALNPAKDPFTFKTAAATRPPPKNPNPPPSGTPGSIPPPPGTPVSTLPPAQRPSEVPPGVPEYNFRMCQYDIIRMGQNKVNLLFDQPAAQSESLPPD</sequence>
<reference evidence="3" key="1">
    <citation type="submission" date="2022-10" db="EMBL/GenBank/DDBJ databases">
        <title>Culturing micro-colonial fungi from biological soil crusts in the Mojave desert and describing Neophaeococcomyces mojavensis, and introducing the new genera and species Taxawa tesnikishii.</title>
        <authorList>
            <person name="Kurbessoian T."/>
            <person name="Stajich J.E."/>
        </authorList>
    </citation>
    <scope>NUCLEOTIDE SEQUENCE</scope>
    <source>
        <strain evidence="3">TK_41</strain>
    </source>
</reference>
<feature type="compositionally biased region" description="Pro residues" evidence="1">
    <location>
        <begin position="160"/>
        <end position="183"/>
    </location>
</feature>
<dbReference type="Proteomes" id="UP001172673">
    <property type="component" value="Unassembled WGS sequence"/>
</dbReference>
<dbReference type="PROSITE" id="PS51257">
    <property type="entry name" value="PROKAR_LIPOPROTEIN"/>
    <property type="match status" value="1"/>
</dbReference>
<keyword evidence="4" id="KW-1185">Reference proteome</keyword>
<organism evidence="3 4">
    <name type="scientific">Cladophialophora chaetospira</name>
    <dbReference type="NCBI Taxonomy" id="386627"/>
    <lineage>
        <taxon>Eukaryota</taxon>
        <taxon>Fungi</taxon>
        <taxon>Dikarya</taxon>
        <taxon>Ascomycota</taxon>
        <taxon>Pezizomycotina</taxon>
        <taxon>Eurotiomycetes</taxon>
        <taxon>Chaetothyriomycetidae</taxon>
        <taxon>Chaetothyriales</taxon>
        <taxon>Herpotrichiellaceae</taxon>
        <taxon>Cladophialophora</taxon>
    </lineage>
</organism>
<protein>
    <submittedName>
        <fullName evidence="3">Uncharacterized protein</fullName>
    </submittedName>
</protein>
<evidence type="ECO:0000313" key="4">
    <source>
        <dbReference type="Proteomes" id="UP001172673"/>
    </source>
</evidence>
<proteinExistence type="predicted"/>